<dbReference type="GO" id="GO:0016020">
    <property type="term" value="C:membrane"/>
    <property type="evidence" value="ECO:0007669"/>
    <property type="project" value="UniProtKB-SubCell"/>
</dbReference>
<comment type="subcellular location">
    <subcellularLocation>
        <location evidence="1">Membrane</location>
        <topology evidence="1">Multi-pass membrane protein</topology>
    </subcellularLocation>
</comment>
<feature type="transmembrane region" description="Helical" evidence="5">
    <location>
        <begin position="99"/>
        <end position="119"/>
    </location>
</feature>
<dbReference type="RefSeq" id="WP_091516635.1">
    <property type="nucleotide sequence ID" value="NZ_FOLE01000016.1"/>
</dbReference>
<proteinExistence type="predicted"/>
<dbReference type="STRING" id="927664.SAMN05421780_1166"/>
<keyword evidence="3 5" id="KW-1133">Transmembrane helix</keyword>
<feature type="transmembrane region" description="Helical" evidence="5">
    <location>
        <begin position="126"/>
        <end position="144"/>
    </location>
</feature>
<evidence type="ECO:0000313" key="7">
    <source>
        <dbReference type="EMBL" id="SFC97941.1"/>
    </source>
</evidence>
<protein>
    <submittedName>
        <fullName evidence="7">Fusaric acid resistance protein-like</fullName>
    </submittedName>
</protein>
<feature type="transmembrane region" description="Helical" evidence="5">
    <location>
        <begin position="25"/>
        <end position="45"/>
    </location>
</feature>
<evidence type="ECO:0000259" key="6">
    <source>
        <dbReference type="Pfam" id="PF13515"/>
    </source>
</evidence>
<keyword evidence="8" id="KW-1185">Reference proteome</keyword>
<dbReference type="InterPro" id="IPR049453">
    <property type="entry name" value="Memb_transporter_dom"/>
</dbReference>
<sequence length="359" mass="40433">METDFKSLFVKELKSFFELKKSERLWHIPVLASLCVGIPLLIGYFTHRLDYGLLASTSGLVILHLPTTTVARRMITLLACSFGFMISYTIGLIFSFNPIVSALVIGLFSVAVHWVVRYFEMKPPSSFFFIMLASVASCMPFDPVQIPTRVGLVGMGAMLACMLAFVYSLYITQKYPPKDEVITVKKANFSNFVESLIIGSFMALSLLVGHLLKLQNPYWLPISCAAVLQGMSLHQVWQRSAQRILGTFLGLALTWGLLKFQMNELGICLSIMFLQFMIEMLIVRHYGLAVIFMTPLTIFLAEASHAMHISPDTLIQARWLDITLGSIIGGIAAFFLYHRKIRARTEQQIRKTGLTVLRR</sequence>
<reference evidence="7 8" key="1">
    <citation type="submission" date="2016-10" db="EMBL/GenBank/DDBJ databases">
        <authorList>
            <person name="de Groot N.N."/>
        </authorList>
    </citation>
    <scope>NUCLEOTIDE SEQUENCE [LARGE SCALE GENOMIC DNA]</scope>
    <source>
        <strain evidence="7 8">DSM 6793</strain>
    </source>
</reference>
<keyword evidence="4 5" id="KW-0472">Membrane</keyword>
<feature type="transmembrane region" description="Helical" evidence="5">
    <location>
        <begin position="150"/>
        <end position="171"/>
    </location>
</feature>
<organism evidence="7 8">
    <name type="scientific">Flexibacter flexilis DSM 6793</name>
    <dbReference type="NCBI Taxonomy" id="927664"/>
    <lineage>
        <taxon>Bacteria</taxon>
        <taxon>Pseudomonadati</taxon>
        <taxon>Bacteroidota</taxon>
        <taxon>Cytophagia</taxon>
        <taxon>Cytophagales</taxon>
        <taxon>Flexibacteraceae</taxon>
        <taxon>Flexibacter</taxon>
    </lineage>
</organism>
<dbReference type="Pfam" id="PF13515">
    <property type="entry name" value="FUSC_2"/>
    <property type="match status" value="1"/>
</dbReference>
<evidence type="ECO:0000256" key="5">
    <source>
        <dbReference type="SAM" id="Phobius"/>
    </source>
</evidence>
<dbReference type="OrthoDB" id="581879at2"/>
<dbReference type="Proteomes" id="UP000199514">
    <property type="component" value="Unassembled WGS sequence"/>
</dbReference>
<feature type="transmembrane region" description="Helical" evidence="5">
    <location>
        <begin position="241"/>
        <end position="258"/>
    </location>
</feature>
<evidence type="ECO:0000256" key="1">
    <source>
        <dbReference type="ARBA" id="ARBA00004141"/>
    </source>
</evidence>
<feature type="transmembrane region" description="Helical" evidence="5">
    <location>
        <begin position="51"/>
        <end position="67"/>
    </location>
</feature>
<gene>
    <name evidence="7" type="ORF">SAMN05421780_1166</name>
</gene>
<evidence type="ECO:0000313" key="8">
    <source>
        <dbReference type="Proteomes" id="UP000199514"/>
    </source>
</evidence>
<evidence type="ECO:0000256" key="4">
    <source>
        <dbReference type="ARBA" id="ARBA00023136"/>
    </source>
</evidence>
<evidence type="ECO:0000256" key="3">
    <source>
        <dbReference type="ARBA" id="ARBA00022989"/>
    </source>
</evidence>
<accession>A0A1I1NJV8</accession>
<feature type="transmembrane region" description="Helical" evidence="5">
    <location>
        <begin position="192"/>
        <end position="212"/>
    </location>
</feature>
<dbReference type="EMBL" id="FOLE01000016">
    <property type="protein sequence ID" value="SFC97941.1"/>
    <property type="molecule type" value="Genomic_DNA"/>
</dbReference>
<dbReference type="AlphaFoldDB" id="A0A1I1NJV8"/>
<keyword evidence="2 5" id="KW-0812">Transmembrane</keyword>
<name>A0A1I1NJV8_9BACT</name>
<feature type="transmembrane region" description="Helical" evidence="5">
    <location>
        <begin position="289"/>
        <end position="307"/>
    </location>
</feature>
<evidence type="ECO:0000256" key="2">
    <source>
        <dbReference type="ARBA" id="ARBA00022692"/>
    </source>
</evidence>
<feature type="transmembrane region" description="Helical" evidence="5">
    <location>
        <begin position="319"/>
        <end position="337"/>
    </location>
</feature>
<feature type="domain" description="Integral membrane bound transporter" evidence="6">
    <location>
        <begin position="205"/>
        <end position="329"/>
    </location>
</feature>